<dbReference type="InterPro" id="IPR054612">
    <property type="entry name" value="Phage_capsid-like_C"/>
</dbReference>
<reference evidence="5" key="1">
    <citation type="submission" date="2020-03" db="EMBL/GenBank/DDBJ databases">
        <title>The deep terrestrial virosphere.</title>
        <authorList>
            <person name="Holmfeldt K."/>
            <person name="Nilsson E."/>
            <person name="Simone D."/>
            <person name="Lopez-Fernandez M."/>
            <person name="Wu X."/>
            <person name="de Brujin I."/>
            <person name="Lundin D."/>
            <person name="Andersson A."/>
            <person name="Bertilsson S."/>
            <person name="Dopson M."/>
        </authorList>
    </citation>
    <scope>NUCLEOTIDE SEQUENCE</scope>
    <source>
        <strain evidence="4">MM415A01761</strain>
        <strain evidence="5">MM415B02343</strain>
    </source>
</reference>
<dbReference type="EMBL" id="MT142536">
    <property type="protein sequence ID" value="QJA84838.1"/>
    <property type="molecule type" value="Genomic_DNA"/>
</dbReference>
<dbReference type="Pfam" id="PF05065">
    <property type="entry name" value="Phage_capsid"/>
    <property type="match status" value="1"/>
</dbReference>
<sequence>MELTDEKIAEITAEAATKAVEEYKASKEIKRKLPPEDAEIKIIKDEGDQPFSSLGEQLMAVKTAEISKGRSMDARLMSKTIVGNSEGVPADGGFLVQTDFATSLLEKVFVNSDIVSRVYRMPVSSNANAMKIPAVADDSRADGSRSGGIRAYWMGEGASKTESNASFKQVSLELKKLVGYTTCTDELLEDAPALGSWIQRAFASEFDFKLADAIINGDGAAKPLGILNAPCLVTVTAETGQGAATIVAENVIKMWMSRFGPQSSNYVWLINQNIEAQLYTMALAVGSGGIPVYMPAGGLSGAPYGQLFGRPVIPCEQCATLGTAGDVILADLSQYVMIDKGSMQSASSIHVNFQTDQTAFRFVYRTDGQPLWSNYLTPYKGSTSYQSPFVVLSGTRT</sequence>
<dbReference type="NCBIfam" id="TIGR01554">
    <property type="entry name" value="major_cap_HK97"/>
    <property type="match status" value="1"/>
</dbReference>
<protein>
    <submittedName>
        <fullName evidence="5">Putative capsid protein</fullName>
    </submittedName>
</protein>
<gene>
    <name evidence="4" type="ORF">MM415A01761_0012</name>
    <name evidence="5" type="ORF">MM415B02343_0012</name>
</gene>
<dbReference type="EMBL" id="MT142170">
    <property type="protein sequence ID" value="QJA75553.1"/>
    <property type="molecule type" value="Genomic_DNA"/>
</dbReference>
<organism evidence="5">
    <name type="scientific">viral metagenome</name>
    <dbReference type="NCBI Taxonomy" id="1070528"/>
    <lineage>
        <taxon>unclassified sequences</taxon>
        <taxon>metagenomes</taxon>
        <taxon>organismal metagenomes</taxon>
    </lineage>
</organism>
<evidence type="ECO:0000313" key="4">
    <source>
        <dbReference type="EMBL" id="QJA75553.1"/>
    </source>
</evidence>
<dbReference type="AlphaFoldDB" id="A0A6M3KU49"/>
<comment type="subcellular location">
    <subcellularLocation>
        <location evidence="1">Virion</location>
    </subcellularLocation>
</comment>
<proteinExistence type="predicted"/>
<evidence type="ECO:0000256" key="2">
    <source>
        <dbReference type="ARBA" id="ARBA00022844"/>
    </source>
</evidence>
<accession>A0A6M3KU49</accession>
<evidence type="ECO:0000313" key="5">
    <source>
        <dbReference type="EMBL" id="QJA84838.1"/>
    </source>
</evidence>
<feature type="domain" description="Phage capsid-like C-terminal" evidence="3">
    <location>
        <begin position="92"/>
        <end position="380"/>
    </location>
</feature>
<dbReference type="Gene3D" id="3.30.2400.10">
    <property type="entry name" value="Major capsid protein gp5"/>
    <property type="match status" value="1"/>
</dbReference>
<dbReference type="InterPro" id="IPR024455">
    <property type="entry name" value="Phage_capsid"/>
</dbReference>
<name>A0A6M3KU49_9ZZZZ</name>
<dbReference type="SUPFAM" id="SSF56563">
    <property type="entry name" value="Major capsid protein gp5"/>
    <property type="match status" value="1"/>
</dbReference>
<keyword evidence="2" id="KW-0946">Virion</keyword>
<dbReference type="GO" id="GO:0044423">
    <property type="term" value="C:virion component"/>
    <property type="evidence" value="ECO:0007669"/>
    <property type="project" value="UniProtKB-KW"/>
</dbReference>
<evidence type="ECO:0000256" key="1">
    <source>
        <dbReference type="ARBA" id="ARBA00004328"/>
    </source>
</evidence>
<evidence type="ECO:0000259" key="3">
    <source>
        <dbReference type="Pfam" id="PF05065"/>
    </source>
</evidence>